<sequence length="496" mass="55709">MNILYIDIDSLRADHLGCYGYHRATSPNIDALAAEGLRFTDLYVSDAPCLPSRTALWSGRHGLRTGVVNHGGLACEPFREGADRAWAGTFFEDGWMKSLRDLGYHTATFSSFGERHGCWHWYAGFNEIHNSGGCGMERADEVMPQAIDWIERRAPSEKWFLHVNVWDPHTPYRTPEDFGDPFADTPLPEWMTPERFQSCYEGYGPHSPQEPTGFDSNDSPWPRAPDPIDSMEKAAAWFNGYDTGILYADLYIGKLIEALKANGLYNKTIIVIGSDHGENLGERNIWADHQTADRSTCNVPLIIRWPGDEAVQGVNRGLHYHFDWAATLVERLGGKVPGVWDGRSFSMALDAGADGGRDALVVSQGAWTCQRGVRFRSEDGEWLMLRTYHDGYKDFRPIELYDLATDPHETTDLSAARPEIVAKGAAILENWLAETMARSERDVDPLFTVIREGGPYHTRGELPAYLDRLRTTGRGAAAEALEQRHCRKVERSVTVR</sequence>
<reference evidence="4" key="1">
    <citation type="submission" date="2017-02" db="EMBL/GenBank/DDBJ databases">
        <authorList>
            <person name="Varghese N."/>
            <person name="Submissions S."/>
        </authorList>
    </citation>
    <scope>NUCLEOTIDE SEQUENCE [LARGE SCALE GENOMIC DNA]</scope>
    <source>
        <strain evidence="4">USBA 369</strain>
    </source>
</reference>
<dbReference type="Proteomes" id="UP000190135">
    <property type="component" value="Unassembled WGS sequence"/>
</dbReference>
<comment type="similarity">
    <text evidence="1">Belongs to the sulfatase family.</text>
</comment>
<dbReference type="CDD" id="cd16148">
    <property type="entry name" value="sulfatase_like"/>
    <property type="match status" value="1"/>
</dbReference>
<gene>
    <name evidence="3" type="ORF">SAMN05428963_12913</name>
</gene>
<dbReference type="InterPro" id="IPR050738">
    <property type="entry name" value="Sulfatase"/>
</dbReference>
<dbReference type="InterPro" id="IPR000917">
    <property type="entry name" value="Sulfatase_N"/>
</dbReference>
<dbReference type="OrthoDB" id="9795675at2"/>
<evidence type="ECO:0000259" key="2">
    <source>
        <dbReference type="Pfam" id="PF00884"/>
    </source>
</evidence>
<dbReference type="InterPro" id="IPR017850">
    <property type="entry name" value="Alkaline_phosphatase_core_sf"/>
</dbReference>
<dbReference type="PANTHER" id="PTHR42693">
    <property type="entry name" value="ARYLSULFATASE FAMILY MEMBER"/>
    <property type="match status" value="1"/>
</dbReference>
<feature type="domain" description="Sulfatase N-terminal" evidence="2">
    <location>
        <begin position="2"/>
        <end position="333"/>
    </location>
</feature>
<dbReference type="Gene3D" id="3.40.720.10">
    <property type="entry name" value="Alkaline Phosphatase, subunit A"/>
    <property type="match status" value="1"/>
</dbReference>
<dbReference type="STRING" id="1365950.SAMN05428963_12913"/>
<accession>A0A1T4TFF2</accession>
<keyword evidence="4" id="KW-1185">Reference proteome</keyword>
<evidence type="ECO:0000313" key="3">
    <source>
        <dbReference type="EMBL" id="SKA39213.1"/>
    </source>
</evidence>
<dbReference type="PANTHER" id="PTHR42693:SF33">
    <property type="entry name" value="ARYLSULFATASE"/>
    <property type="match status" value="1"/>
</dbReference>
<name>A0A1T4TFF2_9HYPH</name>
<organism evidence="3 4">
    <name type="scientific">Consotaella salsifontis</name>
    <dbReference type="NCBI Taxonomy" id="1365950"/>
    <lineage>
        <taxon>Bacteria</taxon>
        <taxon>Pseudomonadati</taxon>
        <taxon>Pseudomonadota</taxon>
        <taxon>Alphaproteobacteria</taxon>
        <taxon>Hyphomicrobiales</taxon>
        <taxon>Aurantimonadaceae</taxon>
        <taxon>Consotaella</taxon>
    </lineage>
</organism>
<dbReference type="Pfam" id="PF00884">
    <property type="entry name" value="Sulfatase"/>
    <property type="match status" value="1"/>
</dbReference>
<dbReference type="AlphaFoldDB" id="A0A1T4TFF2"/>
<dbReference type="EMBL" id="FUXL01000029">
    <property type="protein sequence ID" value="SKA39213.1"/>
    <property type="molecule type" value="Genomic_DNA"/>
</dbReference>
<dbReference type="SUPFAM" id="SSF53649">
    <property type="entry name" value="Alkaline phosphatase-like"/>
    <property type="match status" value="1"/>
</dbReference>
<proteinExistence type="inferred from homology"/>
<dbReference type="GO" id="GO:0004065">
    <property type="term" value="F:arylsulfatase activity"/>
    <property type="evidence" value="ECO:0007669"/>
    <property type="project" value="TreeGrafter"/>
</dbReference>
<evidence type="ECO:0000256" key="1">
    <source>
        <dbReference type="ARBA" id="ARBA00008779"/>
    </source>
</evidence>
<protein>
    <submittedName>
        <fullName evidence="3">Arylsulfatase A</fullName>
    </submittedName>
</protein>
<evidence type="ECO:0000313" key="4">
    <source>
        <dbReference type="Proteomes" id="UP000190135"/>
    </source>
</evidence>
<dbReference type="RefSeq" id="WP_078710509.1">
    <property type="nucleotide sequence ID" value="NZ_FUXL01000029.1"/>
</dbReference>